<proteinExistence type="predicted"/>
<evidence type="ECO:0000313" key="1">
    <source>
        <dbReference type="EMBL" id="MDF8370937.1"/>
    </source>
</evidence>
<protein>
    <submittedName>
        <fullName evidence="1">TetR/AcrR family transcriptional regulator</fullName>
    </submittedName>
</protein>
<sequence>MVSKTFENLAEEKQLRIRHALLKEFSTYSLAEAQVARIVADSGIARGAFYKYFKDLTDAYNYVLGVALYEIHRMIPETPTVDNVETYISTIEAFVLETDKTGYRGLMTQHYRYNEGFLGNEPTKLMVGDSGPEQWAITVLYHQTIRDIILDPDTMTERITQLRTILTGKY</sequence>
<name>A0A4Q7IXS4_WEIPA</name>
<reference evidence="1 2" key="1">
    <citation type="submission" date="2020-03" db="EMBL/GenBank/DDBJ databases">
        <title>Comparative genomics of Weissella paramesenteroides.</title>
        <authorList>
            <person name="Kant R."/>
            <person name="Takala T."/>
            <person name="Saris P."/>
        </authorList>
    </citation>
    <scope>NUCLEOTIDE SEQUENCE [LARGE SCALE GENOMIC DNA]</scope>
    <source>
        <strain evidence="1 2">SJ27-4</strain>
    </source>
</reference>
<comment type="caution">
    <text evidence="1">The sequence shown here is derived from an EMBL/GenBank/DDBJ whole genome shotgun (WGS) entry which is preliminary data.</text>
</comment>
<dbReference type="EMBL" id="JAANXN010000005">
    <property type="protein sequence ID" value="MDF8370937.1"/>
    <property type="molecule type" value="Genomic_DNA"/>
</dbReference>
<dbReference type="InterPro" id="IPR009057">
    <property type="entry name" value="Homeodomain-like_sf"/>
</dbReference>
<dbReference type="KEGG" id="wpa:CO680_08655"/>
<dbReference type="Gene3D" id="1.10.357.10">
    <property type="entry name" value="Tetracycline Repressor, domain 2"/>
    <property type="match status" value="1"/>
</dbReference>
<accession>A0A4Q7IXS4</accession>
<dbReference type="RefSeq" id="WP_002828221.1">
    <property type="nucleotide sequence ID" value="NZ_CABKOP010000012.1"/>
</dbReference>
<gene>
    <name evidence="1" type="ORF">G9403_04580</name>
</gene>
<dbReference type="SUPFAM" id="SSF46689">
    <property type="entry name" value="Homeodomain-like"/>
    <property type="match status" value="1"/>
</dbReference>
<organism evidence="1 2">
    <name type="scientific">Weissella paramesenteroides</name>
    <name type="common">Leuconostoc paramesenteroides</name>
    <dbReference type="NCBI Taxonomy" id="1249"/>
    <lineage>
        <taxon>Bacteria</taxon>
        <taxon>Bacillati</taxon>
        <taxon>Bacillota</taxon>
        <taxon>Bacilli</taxon>
        <taxon>Lactobacillales</taxon>
        <taxon>Lactobacillaceae</taxon>
        <taxon>Weissella</taxon>
    </lineage>
</organism>
<dbReference type="Proteomes" id="UP001215461">
    <property type="component" value="Unassembled WGS sequence"/>
</dbReference>
<evidence type="ECO:0000313" key="2">
    <source>
        <dbReference type="Proteomes" id="UP001215461"/>
    </source>
</evidence>
<dbReference type="AlphaFoldDB" id="A0A4Q7IXS4"/>